<dbReference type="AlphaFoldDB" id="A0A0A9B051"/>
<protein>
    <submittedName>
        <fullName evidence="1">Uncharacterized protein</fullName>
    </submittedName>
</protein>
<sequence>MCLWLWVLARVKKEMGCGLMGLFAGL</sequence>
<dbReference type="EMBL" id="GBRH01245203">
    <property type="protein sequence ID" value="JAD52692.1"/>
    <property type="molecule type" value="Transcribed_RNA"/>
</dbReference>
<name>A0A0A9B051_ARUDO</name>
<reference evidence="1" key="1">
    <citation type="submission" date="2014-09" db="EMBL/GenBank/DDBJ databases">
        <authorList>
            <person name="Magalhaes I.L.F."/>
            <person name="Oliveira U."/>
            <person name="Santos F.R."/>
            <person name="Vidigal T.H.D.A."/>
            <person name="Brescovit A.D."/>
            <person name="Santos A.J."/>
        </authorList>
    </citation>
    <scope>NUCLEOTIDE SEQUENCE</scope>
    <source>
        <tissue evidence="1">Shoot tissue taken approximately 20 cm above the soil surface</tissue>
    </source>
</reference>
<evidence type="ECO:0000313" key="1">
    <source>
        <dbReference type="EMBL" id="JAD52692.1"/>
    </source>
</evidence>
<organism evidence="1">
    <name type="scientific">Arundo donax</name>
    <name type="common">Giant reed</name>
    <name type="synonym">Donax arundinaceus</name>
    <dbReference type="NCBI Taxonomy" id="35708"/>
    <lineage>
        <taxon>Eukaryota</taxon>
        <taxon>Viridiplantae</taxon>
        <taxon>Streptophyta</taxon>
        <taxon>Embryophyta</taxon>
        <taxon>Tracheophyta</taxon>
        <taxon>Spermatophyta</taxon>
        <taxon>Magnoliopsida</taxon>
        <taxon>Liliopsida</taxon>
        <taxon>Poales</taxon>
        <taxon>Poaceae</taxon>
        <taxon>PACMAD clade</taxon>
        <taxon>Arundinoideae</taxon>
        <taxon>Arundineae</taxon>
        <taxon>Arundo</taxon>
    </lineage>
</organism>
<reference evidence="1" key="2">
    <citation type="journal article" date="2015" name="Data Brief">
        <title>Shoot transcriptome of the giant reed, Arundo donax.</title>
        <authorList>
            <person name="Barrero R.A."/>
            <person name="Guerrero F.D."/>
            <person name="Moolhuijzen P."/>
            <person name="Goolsby J.A."/>
            <person name="Tidwell J."/>
            <person name="Bellgard S.E."/>
            <person name="Bellgard M.I."/>
        </authorList>
    </citation>
    <scope>NUCLEOTIDE SEQUENCE</scope>
    <source>
        <tissue evidence="1">Shoot tissue taken approximately 20 cm above the soil surface</tissue>
    </source>
</reference>
<accession>A0A0A9B051</accession>
<proteinExistence type="predicted"/>